<accession>A0A919P0J7</accession>
<evidence type="ECO:0000313" key="2">
    <source>
        <dbReference type="Proteomes" id="UP000632740"/>
    </source>
</evidence>
<sequence>MAAGFDVEYDVLSSAATSIRRVVENGTAQTQCFAWGDGYGHASLSQAIELFVSDVDLAVDSHAARTTTLATDLDDQLEDYQSADAATDARLQSLAGRLSPGVAGTASVLVPTRAPATAPVFPFRSGSR</sequence>
<gene>
    <name evidence="1" type="ORF">Cch01nite_18550</name>
</gene>
<protein>
    <submittedName>
        <fullName evidence="1">Uncharacterized protein</fullName>
    </submittedName>
</protein>
<reference evidence="1" key="1">
    <citation type="submission" date="2021-01" db="EMBL/GenBank/DDBJ databases">
        <title>Whole genome shotgun sequence of Cellulomonas chitinilytica NBRC 110799.</title>
        <authorList>
            <person name="Komaki H."/>
            <person name="Tamura T."/>
        </authorList>
    </citation>
    <scope>NUCLEOTIDE SEQUENCE</scope>
    <source>
        <strain evidence="1">NBRC 110799</strain>
    </source>
</reference>
<name>A0A919P0J7_9CELL</name>
<organism evidence="1 2">
    <name type="scientific">Cellulomonas chitinilytica</name>
    <dbReference type="NCBI Taxonomy" id="398759"/>
    <lineage>
        <taxon>Bacteria</taxon>
        <taxon>Bacillati</taxon>
        <taxon>Actinomycetota</taxon>
        <taxon>Actinomycetes</taxon>
        <taxon>Micrococcales</taxon>
        <taxon>Cellulomonadaceae</taxon>
        <taxon>Cellulomonas</taxon>
    </lineage>
</organism>
<dbReference type="AlphaFoldDB" id="A0A919P0J7"/>
<dbReference type="RefSeq" id="WP_203751791.1">
    <property type="nucleotide sequence ID" value="NZ_BONK01000005.1"/>
</dbReference>
<evidence type="ECO:0000313" key="1">
    <source>
        <dbReference type="EMBL" id="GIG21131.1"/>
    </source>
</evidence>
<dbReference type="Proteomes" id="UP000632740">
    <property type="component" value="Unassembled WGS sequence"/>
</dbReference>
<proteinExistence type="predicted"/>
<comment type="caution">
    <text evidence="1">The sequence shown here is derived from an EMBL/GenBank/DDBJ whole genome shotgun (WGS) entry which is preliminary data.</text>
</comment>
<dbReference type="EMBL" id="BONK01000005">
    <property type="protein sequence ID" value="GIG21131.1"/>
    <property type="molecule type" value="Genomic_DNA"/>
</dbReference>
<keyword evidence="2" id="KW-1185">Reference proteome</keyword>